<dbReference type="Proteomes" id="UP000650511">
    <property type="component" value="Unassembled WGS sequence"/>
</dbReference>
<feature type="region of interest" description="Disordered" evidence="6">
    <location>
        <begin position="280"/>
        <end position="326"/>
    </location>
</feature>
<evidence type="ECO:0000256" key="1">
    <source>
        <dbReference type="ARBA" id="ARBA00009369"/>
    </source>
</evidence>
<evidence type="ECO:0000256" key="2">
    <source>
        <dbReference type="ARBA" id="ARBA00013855"/>
    </source>
</evidence>
<dbReference type="InterPro" id="IPR042175">
    <property type="entry name" value="Cell/Rod_MreC_2"/>
</dbReference>
<reference evidence="8" key="2">
    <citation type="submission" date="2020-09" db="EMBL/GenBank/DDBJ databases">
        <authorList>
            <person name="Sun Q."/>
            <person name="Zhou Y."/>
        </authorList>
    </citation>
    <scope>NUCLEOTIDE SEQUENCE</scope>
    <source>
        <strain evidence="8">CGMCC 1.14988</strain>
    </source>
</reference>
<dbReference type="GO" id="GO:0005886">
    <property type="term" value="C:plasma membrane"/>
    <property type="evidence" value="ECO:0007669"/>
    <property type="project" value="TreeGrafter"/>
</dbReference>
<evidence type="ECO:0000313" key="8">
    <source>
        <dbReference type="EMBL" id="GGI06805.1"/>
    </source>
</evidence>
<evidence type="ECO:0000259" key="7">
    <source>
        <dbReference type="Pfam" id="PF04085"/>
    </source>
</evidence>
<comment type="function">
    <text evidence="5">Involved in formation and maintenance of cell shape.</text>
</comment>
<evidence type="ECO:0000313" key="9">
    <source>
        <dbReference type="Proteomes" id="UP000650511"/>
    </source>
</evidence>
<dbReference type="PIRSF" id="PIRSF038471">
    <property type="entry name" value="MreC"/>
    <property type="match status" value="1"/>
</dbReference>
<proteinExistence type="inferred from homology"/>
<dbReference type="Gene3D" id="2.40.10.350">
    <property type="entry name" value="Rod shape-determining protein MreC, domain 2"/>
    <property type="match status" value="1"/>
</dbReference>
<evidence type="ECO:0000256" key="5">
    <source>
        <dbReference type="PIRNR" id="PIRNR038471"/>
    </source>
</evidence>
<keyword evidence="3 5" id="KW-0133">Cell shape</keyword>
<dbReference type="NCBIfam" id="TIGR00219">
    <property type="entry name" value="mreC"/>
    <property type="match status" value="1"/>
</dbReference>
<dbReference type="PANTHER" id="PTHR34138">
    <property type="entry name" value="CELL SHAPE-DETERMINING PROTEIN MREC"/>
    <property type="match status" value="1"/>
</dbReference>
<feature type="domain" description="Rod shape-determining protein MreC beta-barrel core" evidence="7">
    <location>
        <begin position="122"/>
        <end position="268"/>
    </location>
</feature>
<dbReference type="PANTHER" id="PTHR34138:SF1">
    <property type="entry name" value="CELL SHAPE-DETERMINING PROTEIN MREC"/>
    <property type="match status" value="1"/>
</dbReference>
<feature type="compositionally biased region" description="Acidic residues" evidence="6">
    <location>
        <begin position="297"/>
        <end position="312"/>
    </location>
</feature>
<dbReference type="InterPro" id="IPR042177">
    <property type="entry name" value="Cell/Rod_1"/>
</dbReference>
<dbReference type="OrthoDB" id="5196068at2"/>
<sequence>MFQRRRARVLLVALVLLSLVLVTIDFRSEGDGPLDRLRGGITTVFRPVQDGLLTVVRPIGDAFGGVRDVFRTRAENQRLRDEVAALRGRQRSVIDIQRENAELRELLDLRDDTGVDAVAARVVALGPTGFEWTVVIDVGSADGLRRDMPVVNGDGLVGRVIQVEPNAARVLLAIDPNFGAPARHAANGETGTVVGRGGDPMLFQPFDPEAEIEVGDEIVTSAYQSGAFPGGIPIGSVATVGDVSAGLVLDVQVQPFVDFTRIHHVLVVTSEPVAELAPFEDAPDPEFIPPPGPAIVDQDEEAAGDEAADGEAADGGAAEPDDGGEP</sequence>
<dbReference type="InterPro" id="IPR007221">
    <property type="entry name" value="MreC"/>
</dbReference>
<accession>A0A8J3A8P6</accession>
<reference evidence="8" key="1">
    <citation type="journal article" date="2014" name="Int. J. Syst. Evol. Microbiol.">
        <title>Complete genome sequence of Corynebacterium casei LMG S-19264T (=DSM 44701T), isolated from a smear-ripened cheese.</title>
        <authorList>
            <consortium name="US DOE Joint Genome Institute (JGI-PGF)"/>
            <person name="Walter F."/>
            <person name="Albersmeier A."/>
            <person name="Kalinowski J."/>
            <person name="Ruckert C."/>
        </authorList>
    </citation>
    <scope>NUCLEOTIDE SEQUENCE</scope>
    <source>
        <strain evidence="8">CGMCC 1.14988</strain>
    </source>
</reference>
<dbReference type="GO" id="GO:0008360">
    <property type="term" value="P:regulation of cell shape"/>
    <property type="evidence" value="ECO:0007669"/>
    <property type="project" value="UniProtKB-KW"/>
</dbReference>
<evidence type="ECO:0000256" key="4">
    <source>
        <dbReference type="ARBA" id="ARBA00032089"/>
    </source>
</evidence>
<dbReference type="EMBL" id="BMHA01000007">
    <property type="protein sequence ID" value="GGI06805.1"/>
    <property type="molecule type" value="Genomic_DNA"/>
</dbReference>
<name>A0A8J3A8P6_9ACTN</name>
<protein>
    <recommendedName>
        <fullName evidence="2 5">Cell shape-determining protein MreC</fullName>
    </recommendedName>
    <alternativeName>
        <fullName evidence="4 5">Cell shape protein MreC</fullName>
    </alternativeName>
</protein>
<evidence type="ECO:0000256" key="3">
    <source>
        <dbReference type="ARBA" id="ARBA00022960"/>
    </source>
</evidence>
<keyword evidence="9" id="KW-1185">Reference proteome</keyword>
<evidence type="ECO:0000256" key="6">
    <source>
        <dbReference type="SAM" id="MobiDB-lite"/>
    </source>
</evidence>
<dbReference type="Gene3D" id="2.40.10.340">
    <property type="entry name" value="Rod shape-determining protein MreC, domain 1"/>
    <property type="match status" value="1"/>
</dbReference>
<organism evidence="8 9">
    <name type="scientific">Egicoccus halophilus</name>
    <dbReference type="NCBI Taxonomy" id="1670830"/>
    <lineage>
        <taxon>Bacteria</taxon>
        <taxon>Bacillati</taxon>
        <taxon>Actinomycetota</taxon>
        <taxon>Nitriliruptoria</taxon>
        <taxon>Egicoccales</taxon>
        <taxon>Egicoccaceae</taxon>
        <taxon>Egicoccus</taxon>
    </lineage>
</organism>
<dbReference type="InterPro" id="IPR055342">
    <property type="entry name" value="MreC_beta-barrel_core"/>
</dbReference>
<dbReference type="AlphaFoldDB" id="A0A8J3A8P6"/>
<dbReference type="Pfam" id="PF04085">
    <property type="entry name" value="MreC"/>
    <property type="match status" value="1"/>
</dbReference>
<comment type="caution">
    <text evidence="8">The sequence shown here is derived from an EMBL/GenBank/DDBJ whole genome shotgun (WGS) entry which is preliminary data.</text>
</comment>
<gene>
    <name evidence="8" type="ORF">GCM10011354_20930</name>
</gene>
<comment type="similarity">
    <text evidence="1 5">Belongs to the MreC family.</text>
</comment>